<sequence length="75" mass="8592">MSSQKCNIIEIENDTNSINYDEYHDANNKNNSAFDLLLISDNIRNQSTSKKVSRFPTSEKRCLLAVEVAETAKYF</sequence>
<reference evidence="1 2" key="2">
    <citation type="submission" date="2017-10" db="EMBL/GenBank/DDBJ databases">
        <title>Genome analyses suggest a sexual origin of heterokaryosis in a supposedly ancient asexual fungus.</title>
        <authorList>
            <person name="Corradi N."/>
            <person name="Sedzielewska K."/>
            <person name="Noel J."/>
            <person name="Charron P."/>
            <person name="Farinelli L."/>
            <person name="Marton T."/>
            <person name="Kruger M."/>
            <person name="Pelin A."/>
            <person name="Brachmann A."/>
            <person name="Corradi N."/>
        </authorList>
    </citation>
    <scope>NUCLEOTIDE SEQUENCE [LARGE SCALE GENOMIC DNA]</scope>
    <source>
        <strain evidence="1 2">A1</strain>
    </source>
</reference>
<evidence type="ECO:0000313" key="2">
    <source>
        <dbReference type="Proteomes" id="UP000232688"/>
    </source>
</evidence>
<gene>
    <name evidence="1" type="ORF">RhiirA1_452630</name>
</gene>
<dbReference type="VEuPathDB" id="FungiDB:RhiirA1_452630"/>
<dbReference type="Proteomes" id="UP000232688">
    <property type="component" value="Unassembled WGS sequence"/>
</dbReference>
<comment type="caution">
    <text evidence="1">The sequence shown here is derived from an EMBL/GenBank/DDBJ whole genome shotgun (WGS) entry which is preliminary data.</text>
</comment>
<name>A0A2N0S9J2_9GLOM</name>
<dbReference type="AlphaFoldDB" id="A0A2N0S9J2"/>
<reference evidence="1 2" key="1">
    <citation type="submission" date="2017-10" db="EMBL/GenBank/DDBJ databases">
        <title>Extensive intraspecific genome diversity in a model arbuscular mycorrhizal fungus.</title>
        <authorList>
            <person name="Chen E.C.H."/>
            <person name="Morin E."/>
            <person name="Baudet D."/>
            <person name="Noel J."/>
            <person name="Ndikumana S."/>
            <person name="Charron P."/>
            <person name="St-Onge C."/>
            <person name="Giorgi J."/>
            <person name="Grigoriev I.V."/>
            <person name="Roux C."/>
            <person name="Martin F.M."/>
            <person name="Corradi N."/>
        </authorList>
    </citation>
    <scope>NUCLEOTIDE SEQUENCE [LARGE SCALE GENOMIC DNA]</scope>
    <source>
        <strain evidence="1 2">A1</strain>
    </source>
</reference>
<dbReference type="VEuPathDB" id="FungiDB:FUN_006087"/>
<organism evidence="1 2">
    <name type="scientific">Rhizophagus irregularis</name>
    <dbReference type="NCBI Taxonomy" id="588596"/>
    <lineage>
        <taxon>Eukaryota</taxon>
        <taxon>Fungi</taxon>
        <taxon>Fungi incertae sedis</taxon>
        <taxon>Mucoromycota</taxon>
        <taxon>Glomeromycotina</taxon>
        <taxon>Glomeromycetes</taxon>
        <taxon>Glomerales</taxon>
        <taxon>Glomeraceae</taxon>
        <taxon>Rhizophagus</taxon>
    </lineage>
</organism>
<evidence type="ECO:0000313" key="1">
    <source>
        <dbReference type="EMBL" id="PKC72220.1"/>
    </source>
</evidence>
<proteinExistence type="predicted"/>
<protein>
    <submittedName>
        <fullName evidence="1">Uncharacterized protein</fullName>
    </submittedName>
</protein>
<dbReference type="EMBL" id="LLXH01000135">
    <property type="protein sequence ID" value="PKC72220.1"/>
    <property type="molecule type" value="Genomic_DNA"/>
</dbReference>
<accession>A0A2N0S9J2</accession>